<evidence type="ECO:0000313" key="2">
    <source>
        <dbReference type="EMBL" id="GIX96212.1"/>
    </source>
</evidence>
<keyword evidence="1" id="KW-1133">Transmembrane helix</keyword>
<gene>
    <name evidence="2" type="primary">AVEN_275377_1</name>
    <name evidence="2" type="ORF">CDAR_70391</name>
</gene>
<reference evidence="2 3" key="1">
    <citation type="submission" date="2021-06" db="EMBL/GenBank/DDBJ databases">
        <title>Caerostris darwini draft genome.</title>
        <authorList>
            <person name="Kono N."/>
            <person name="Arakawa K."/>
        </authorList>
    </citation>
    <scope>NUCLEOTIDE SEQUENCE [LARGE SCALE GENOMIC DNA]</scope>
</reference>
<comment type="caution">
    <text evidence="2">The sequence shown here is derived from an EMBL/GenBank/DDBJ whole genome shotgun (WGS) entry which is preliminary data.</text>
</comment>
<name>A0AAV4PFV0_9ARAC</name>
<dbReference type="Proteomes" id="UP001054837">
    <property type="component" value="Unassembled WGS sequence"/>
</dbReference>
<evidence type="ECO:0000256" key="1">
    <source>
        <dbReference type="SAM" id="Phobius"/>
    </source>
</evidence>
<evidence type="ECO:0000313" key="3">
    <source>
        <dbReference type="Proteomes" id="UP001054837"/>
    </source>
</evidence>
<proteinExistence type="predicted"/>
<dbReference type="AlphaFoldDB" id="A0AAV4PFV0"/>
<sequence>MSCNYYIKDTNGVEQYCRTADGDEYYIETDDATKVFASDAQGNKRYAKDHENNEIYPIVKDQPVFLIDDQQMPHYAKTTYGSEVYPRLDSGKQLVATDGQNNAIYAKNLMGEYFYPRDEKGDEYVLDEMKMIKELDGTTLYPLDRNGNPQYTKFLGQEIYEPLEGHANMVSFGKNIIGDEVYAKNFDGDEYYPSSGQYAKSSQGIPLYAVDTSGHIIFPKDSNGKEVYLKDSNFSDIFFQRGNYLKRYAFNEMNDEYYPSETIEIQNNILISRNVILNERYAETQDGEIVYPLDENNNEFTLDLEQYHIEDALPIGYPITNDSFIIVPNVNNKPFIVDTIFPDISERNIRGKLARDSHSNDFVTNVRSPRISQVAKKRYTTIPWLNYSRPPDSNLQAPKPNPPIQKNVVQPPIPIVPVIKKNIIQKKGWSAWILGILVGLIMIGLLILKWFIEKNLTRRTANSQSVQLSNFR</sequence>
<protein>
    <submittedName>
        <fullName evidence="2">Uncharacterized protein</fullName>
    </submittedName>
</protein>
<keyword evidence="1" id="KW-0472">Membrane</keyword>
<dbReference type="EMBL" id="BPLQ01002877">
    <property type="protein sequence ID" value="GIX96212.1"/>
    <property type="molecule type" value="Genomic_DNA"/>
</dbReference>
<accession>A0AAV4PFV0</accession>
<keyword evidence="1" id="KW-0812">Transmembrane</keyword>
<feature type="transmembrane region" description="Helical" evidence="1">
    <location>
        <begin position="429"/>
        <end position="452"/>
    </location>
</feature>
<keyword evidence="3" id="KW-1185">Reference proteome</keyword>
<organism evidence="2 3">
    <name type="scientific">Caerostris darwini</name>
    <dbReference type="NCBI Taxonomy" id="1538125"/>
    <lineage>
        <taxon>Eukaryota</taxon>
        <taxon>Metazoa</taxon>
        <taxon>Ecdysozoa</taxon>
        <taxon>Arthropoda</taxon>
        <taxon>Chelicerata</taxon>
        <taxon>Arachnida</taxon>
        <taxon>Araneae</taxon>
        <taxon>Araneomorphae</taxon>
        <taxon>Entelegynae</taxon>
        <taxon>Araneoidea</taxon>
        <taxon>Araneidae</taxon>
        <taxon>Caerostris</taxon>
    </lineage>
</organism>